<dbReference type="PIRSF" id="PIRSF037514">
    <property type="entry name" value="Rab_ger_ger_transf_A_fun"/>
    <property type="match status" value="1"/>
</dbReference>
<accession>A0ABZ1CV75</accession>
<dbReference type="Gene3D" id="1.10.405.10">
    <property type="entry name" value="Guanine Nucleotide Dissociation Inhibitor, domain 1"/>
    <property type="match status" value="1"/>
</dbReference>
<dbReference type="PANTHER" id="PTHR11787">
    <property type="entry name" value="RAB GDP-DISSOCIATION INHIBITOR"/>
    <property type="match status" value="1"/>
</dbReference>
<dbReference type="Pfam" id="PF00996">
    <property type="entry name" value="GDI"/>
    <property type="match status" value="1"/>
</dbReference>
<dbReference type="RefSeq" id="XP_062790404.1">
    <property type="nucleotide sequence ID" value="XM_062934353.1"/>
</dbReference>
<dbReference type="Proteomes" id="UP001329825">
    <property type="component" value="Chromosome 3"/>
</dbReference>
<dbReference type="SUPFAM" id="SSF51905">
    <property type="entry name" value="FAD/NAD(P)-binding domain"/>
    <property type="match status" value="1"/>
</dbReference>
<keyword evidence="4" id="KW-1185">Reference proteome</keyword>
<dbReference type="EMBL" id="CP141883">
    <property type="protein sequence ID" value="WRT65664.1"/>
    <property type="molecule type" value="Genomic_DNA"/>
</dbReference>
<dbReference type="Gene3D" id="3.50.50.60">
    <property type="entry name" value="FAD/NAD(P)-binding domain"/>
    <property type="match status" value="1"/>
</dbReference>
<gene>
    <name evidence="3" type="ORF">IL334_002609</name>
</gene>
<dbReference type="PANTHER" id="PTHR11787:SF4">
    <property type="entry name" value="CHM, RAB ESCORT PROTEIN 1"/>
    <property type="match status" value="1"/>
</dbReference>
<dbReference type="SUPFAM" id="SSF54373">
    <property type="entry name" value="FAD-linked reductases, C-terminal domain"/>
    <property type="match status" value="1"/>
</dbReference>
<evidence type="ECO:0000313" key="4">
    <source>
        <dbReference type="Proteomes" id="UP001329825"/>
    </source>
</evidence>
<evidence type="ECO:0000256" key="1">
    <source>
        <dbReference type="ARBA" id="ARBA00005593"/>
    </source>
</evidence>
<dbReference type="InterPro" id="IPR017230">
    <property type="entry name" value="Mrs6"/>
</dbReference>
<dbReference type="InterPro" id="IPR018203">
    <property type="entry name" value="GDP_dissociation_inhibitor"/>
</dbReference>
<dbReference type="GeneID" id="87954740"/>
<dbReference type="Gene3D" id="3.30.519.10">
    <property type="entry name" value="Guanine Nucleotide Dissociation Inhibitor, domain 2"/>
    <property type="match status" value="1"/>
</dbReference>
<dbReference type="InterPro" id="IPR036188">
    <property type="entry name" value="FAD/NAD-bd_sf"/>
</dbReference>
<evidence type="ECO:0000256" key="2">
    <source>
        <dbReference type="PIRNR" id="PIRNR037514"/>
    </source>
</evidence>
<reference evidence="3 4" key="1">
    <citation type="submission" date="2024-01" db="EMBL/GenBank/DDBJ databases">
        <title>Comparative genomics of Cryptococcus and Kwoniella reveals pathogenesis evolution and contrasting modes of karyotype evolution via chromosome fusion or intercentromeric recombination.</title>
        <authorList>
            <person name="Coelho M.A."/>
            <person name="David-Palma M."/>
            <person name="Shea T."/>
            <person name="Bowers K."/>
            <person name="McGinley-Smith S."/>
            <person name="Mohammad A.W."/>
            <person name="Gnirke A."/>
            <person name="Yurkov A.M."/>
            <person name="Nowrousian M."/>
            <person name="Sun S."/>
            <person name="Cuomo C.A."/>
            <person name="Heitman J."/>
        </authorList>
    </citation>
    <scope>NUCLEOTIDE SEQUENCE [LARGE SCALE GENOMIC DNA]</scope>
    <source>
        <strain evidence="3">CBS 11374</strain>
    </source>
</reference>
<sequence length="508" mass="55034">MAELESDHYDVIVIGTGLAESIAAASLAKAGQSVLHLDPNVYYGGEQASLTLDELSSWSNTINQSSSSSASSSSSCHSSSIRYHSSSTTPLTPQLENDRRRYSLSLFPSILPSRGSLIDTLIASDVSKYVSFKLLDSTSIYAEEGVKKVPGSKEEIFKDKSIGLVDKRKLMKFLLFATGEFENDDLLKGKEDQPLSTFLQGTFSIPQQLTESISYAIAHCSSPNDQTLPALQRTRRYLKSIGRYGGSAFLVGQYGGAGEVAQGFCRACAVFGGTYVLGPTAAPTSIETTPDGVLIQIPCHPRPVTASHLVSAPIHLPPSLLTCSNTDTKETTSSNCIAITATLPEALRRRSLSVEEDDEEKPEPENDDTAVIVFPREENAVRAYINGEGTGSCPAGQYIIYLSTAASSPSTSPSAILRPYLQKITNEPTFEAYYVATRPSYDAIKPESTGNLVILEPYIGDYMLTEGLDWEAKQGEKAYYAIMGREGKGFFEKDPTDEEEMGFGEDDL</sequence>
<name>A0ABZ1CV75_9TREE</name>
<protein>
    <recommendedName>
        <fullName evidence="2">Rab proteins geranylgeranyltransferase</fullName>
    </recommendedName>
</protein>
<comment type="similarity">
    <text evidence="1 2">Belongs to the Rab GDI family.</text>
</comment>
<evidence type="ECO:0000313" key="3">
    <source>
        <dbReference type="EMBL" id="WRT65664.1"/>
    </source>
</evidence>
<organism evidence="3 4">
    <name type="scientific">Kwoniella shivajii</name>
    <dbReference type="NCBI Taxonomy" id="564305"/>
    <lineage>
        <taxon>Eukaryota</taxon>
        <taxon>Fungi</taxon>
        <taxon>Dikarya</taxon>
        <taxon>Basidiomycota</taxon>
        <taxon>Agaricomycotina</taxon>
        <taxon>Tremellomycetes</taxon>
        <taxon>Tremellales</taxon>
        <taxon>Cryptococcaceae</taxon>
        <taxon>Kwoniella</taxon>
    </lineage>
</organism>
<dbReference type="PRINTS" id="PR00891">
    <property type="entry name" value="RABGDIREP"/>
</dbReference>
<proteinExistence type="inferred from homology"/>